<feature type="chain" id="PRO_5044294497" evidence="1">
    <location>
        <begin position="27"/>
        <end position="323"/>
    </location>
</feature>
<comment type="caution">
    <text evidence="3">The sequence shown here is derived from an EMBL/GenBank/DDBJ whole genome shotgun (WGS) entry which is preliminary data.</text>
</comment>
<reference evidence="3 4" key="1">
    <citation type="submission" date="2016-11" db="EMBL/GenBank/DDBJ databases">
        <authorList>
            <consortium name="Pathogen Informatics"/>
        </authorList>
    </citation>
    <scope>NUCLEOTIDE SEQUENCE [LARGE SCALE GENOMIC DNA]</scope>
    <source>
        <strain evidence="3 4">104</strain>
    </source>
</reference>
<sequence>MITKTGRTTRVAAAAIAALAVVSVSACGPSRHGDLAKPWPTPSEIALQAPMPAGPPWVTASWTGKLSTNAKGDQFSSTPIPGVVIMQQRGDDEPHTCTLGTAVQTRDGQPGFLTAGHCNVVNGSDLWLLPTADISGKDAKQLPGPYSDVAYSNSAIDPKFNAALDAAVVPLRANQLGGASTEMSMRYHVAGVLTTTAAKKLAAGTPICLNGAVTGLHCGVVDQADAGGKLRIRNADDAPADAKLSADGDSGAPVFVLDRQGRAVLVGLVSGGAKDEYAGKYAWATFLEADLAATDSKVILDPDVKAYEGGDYSNRTASVPLNR</sequence>
<dbReference type="Proteomes" id="UP000185210">
    <property type="component" value="Unassembled WGS sequence"/>
</dbReference>
<evidence type="ECO:0000256" key="1">
    <source>
        <dbReference type="SAM" id="SignalP"/>
    </source>
</evidence>
<dbReference type="RefSeq" id="WP_052544221.1">
    <property type="nucleotide sequence ID" value="NZ_CAACXP010000004.1"/>
</dbReference>
<dbReference type="InterPro" id="IPR009003">
    <property type="entry name" value="Peptidase_S1_PA"/>
</dbReference>
<evidence type="ECO:0000259" key="2">
    <source>
        <dbReference type="Pfam" id="PF00089"/>
    </source>
</evidence>
<feature type="signal peptide" evidence="1">
    <location>
        <begin position="1"/>
        <end position="26"/>
    </location>
</feature>
<organism evidence="3 4">
    <name type="scientific">Mycobacteroides abscessus subsp. abscessus</name>
    <dbReference type="NCBI Taxonomy" id="1185650"/>
    <lineage>
        <taxon>Bacteria</taxon>
        <taxon>Bacillati</taxon>
        <taxon>Actinomycetota</taxon>
        <taxon>Actinomycetes</taxon>
        <taxon>Mycobacteriales</taxon>
        <taxon>Mycobacteriaceae</taxon>
        <taxon>Mycobacteroides</taxon>
        <taxon>Mycobacteroides abscessus</taxon>
    </lineage>
</organism>
<dbReference type="Pfam" id="PF00089">
    <property type="entry name" value="Trypsin"/>
    <property type="match status" value="1"/>
</dbReference>
<dbReference type="InterPro" id="IPR018114">
    <property type="entry name" value="TRYPSIN_HIS"/>
</dbReference>
<dbReference type="GO" id="GO:0004252">
    <property type="term" value="F:serine-type endopeptidase activity"/>
    <property type="evidence" value="ECO:0007669"/>
    <property type="project" value="InterPro"/>
</dbReference>
<dbReference type="EMBL" id="FSHM01000006">
    <property type="protein sequence ID" value="SIB51976.1"/>
    <property type="molecule type" value="Genomic_DNA"/>
</dbReference>
<evidence type="ECO:0000313" key="4">
    <source>
        <dbReference type="Proteomes" id="UP000185210"/>
    </source>
</evidence>
<gene>
    <name evidence="3" type="ORF">SAMEA2070301_03937</name>
</gene>
<dbReference type="PROSITE" id="PS00134">
    <property type="entry name" value="TRYPSIN_HIS"/>
    <property type="match status" value="1"/>
</dbReference>
<dbReference type="AlphaFoldDB" id="A0AB38D2U1"/>
<dbReference type="Gene3D" id="2.40.10.10">
    <property type="entry name" value="Trypsin-like serine proteases"/>
    <property type="match status" value="2"/>
</dbReference>
<evidence type="ECO:0000313" key="3">
    <source>
        <dbReference type="EMBL" id="SIB51976.1"/>
    </source>
</evidence>
<feature type="domain" description="Peptidase S1" evidence="2">
    <location>
        <begin position="111"/>
        <end position="281"/>
    </location>
</feature>
<proteinExistence type="predicted"/>
<name>A0AB38D2U1_9MYCO</name>
<dbReference type="InterPro" id="IPR001254">
    <property type="entry name" value="Trypsin_dom"/>
</dbReference>
<dbReference type="SUPFAM" id="SSF50494">
    <property type="entry name" value="Trypsin-like serine proteases"/>
    <property type="match status" value="1"/>
</dbReference>
<dbReference type="InterPro" id="IPR043504">
    <property type="entry name" value="Peptidase_S1_PA_chymotrypsin"/>
</dbReference>
<dbReference type="GO" id="GO:0006508">
    <property type="term" value="P:proteolysis"/>
    <property type="evidence" value="ECO:0007669"/>
    <property type="project" value="InterPro"/>
</dbReference>
<dbReference type="PROSITE" id="PS51257">
    <property type="entry name" value="PROKAR_LIPOPROTEIN"/>
    <property type="match status" value="1"/>
</dbReference>
<protein>
    <submittedName>
        <fullName evidence="3">Trypsin domain-containing protein</fullName>
    </submittedName>
</protein>
<keyword evidence="1" id="KW-0732">Signal</keyword>
<accession>A0AB38D2U1</accession>